<organism evidence="1 2">
    <name type="scientific">Streptomyces reniochalinae</name>
    <dbReference type="NCBI Taxonomy" id="2250578"/>
    <lineage>
        <taxon>Bacteria</taxon>
        <taxon>Bacillati</taxon>
        <taxon>Actinomycetota</taxon>
        <taxon>Actinomycetes</taxon>
        <taxon>Kitasatosporales</taxon>
        <taxon>Streptomycetaceae</taxon>
        <taxon>Streptomyces</taxon>
    </lineage>
</organism>
<proteinExistence type="predicted"/>
<dbReference type="OrthoDB" id="3398267at2"/>
<gene>
    <name evidence="1" type="ORF">DQ392_18000</name>
</gene>
<sequence>MGSVRTIQRSGSRFYIDPEDSTVKRPGVTSIISMLPKPFLAFWNAKMVAELAVDSFPFVQQMAETAGRDAAVDYLKGAARRYTKARADIGSDAHDMFERMIRGEYVGHVHPDLEPYRAHFASFLEAVNPELVRAEDVAWSETHDYAGSFDAMLRVWLDDEGKPTPDRSGTPHLLVADWKTSKSTYADVALQMSAYAHADFIIDPDGNREPMPEFDGAVVLHITPEQWALKPVRIDADVFDVFLTLRKVFTWDRETSKTVIGRALAKSTGKLVTGTQRRAR</sequence>
<keyword evidence="2" id="KW-1185">Reference proteome</keyword>
<protein>
    <recommendedName>
        <fullName evidence="3">PD-(D/E)XK endonuclease-like domain-containing protein</fullName>
    </recommendedName>
</protein>
<dbReference type="Proteomes" id="UP000253507">
    <property type="component" value="Unassembled WGS sequence"/>
</dbReference>
<evidence type="ECO:0008006" key="3">
    <source>
        <dbReference type="Google" id="ProtNLM"/>
    </source>
</evidence>
<evidence type="ECO:0000313" key="2">
    <source>
        <dbReference type="Proteomes" id="UP000253507"/>
    </source>
</evidence>
<comment type="caution">
    <text evidence="1">The sequence shown here is derived from an EMBL/GenBank/DDBJ whole genome shotgun (WGS) entry which is preliminary data.</text>
</comment>
<dbReference type="RefSeq" id="WP_114016667.1">
    <property type="nucleotide sequence ID" value="NZ_QOIM01000037.1"/>
</dbReference>
<accession>A0A367EGY7</accession>
<name>A0A367EGY7_9ACTN</name>
<dbReference type="AlphaFoldDB" id="A0A367EGY7"/>
<evidence type="ECO:0000313" key="1">
    <source>
        <dbReference type="EMBL" id="RCG16972.1"/>
    </source>
</evidence>
<dbReference type="EMBL" id="QOIM01000037">
    <property type="protein sequence ID" value="RCG16972.1"/>
    <property type="molecule type" value="Genomic_DNA"/>
</dbReference>
<reference evidence="1 2" key="1">
    <citation type="submission" date="2018-06" db="EMBL/GenBank/DDBJ databases">
        <title>Streptomyces reniochalinae sp. nov. and Streptomyces diacarnus sp. nov. from marine sponges.</title>
        <authorList>
            <person name="Li L."/>
        </authorList>
    </citation>
    <scope>NUCLEOTIDE SEQUENCE [LARGE SCALE GENOMIC DNA]</scope>
    <source>
        <strain evidence="1 2">LHW50302</strain>
    </source>
</reference>